<evidence type="ECO:0000313" key="7">
    <source>
        <dbReference type="WBParaSite" id="TMUE_1000005090.1"/>
    </source>
</evidence>
<sequence>MSRRCFDNSCCQTASKLKHQLCSPETTPLSIFLLFQKLSDMPEKAPLKELHLVQSVPQLQERAACFIQSRLANSYERAKSSVEKVYNEALTQDFVGDEELAYVYYYRTCLLISQYHERQRDQNFKGNEAAWTHLFGPIMSACLSRAAELLDSLQRRYNVAAAAAASENPIPECDDIIDLTSETLPVVPDIVDEYESKSPDEQPTEMDGSLVTIEARDLYTLMQNDEKSILIIDIRKAANFAKSRIKVLKGSMVNIPPKYIRPGVTSRTLETRLKPHDRLLFRKRFKLEHLVVVAETFNPNDTGEAAMFSTLNDALVQFDQCVKSKPKFLLGGFVNWLQYFPFRCTSSNYAPAQSSTTLSMLASRLSDNLLLNYPKLDDPQCDSAETDQRCSSSRSKQPDDPPILEPSRKVAKPSAPAVDRNLKPSMPPAKGRRSTEKRGNQGTVRPSQAASPSGVTPTNGNGLIPPSSTQVAMSSKDIPSKAQKGDDIEIMSISSDSSDEIVPVRNPISTMFDDDVNGSTATTGERGSTIEEYQPASYVVPSVPDRLSKPTAGRQVKNVQGDTQLREDSCYFAEVGRSVRKKPPMVGLRNLGNTCYMNSVIQSLFYIDAFVSYFFSDKFDKQYQAQMKTRRRLKVTMECRQLFMALLDRDSEPVCPVSFKEAIKLVSPIFEDDQQQDAQEFMIFLLDAMHEELNLGVKEKISSQQVDEVLNETDGDLCWSRYARQNQSIIVDLFQGLCRSITRCATCHFMSCKFDVYMHFSLPVPLDRSCSLEELLYANANQECLPEHIGWRCDGCKAERIGLRQERLVRAPGIFLVHLKRFTYSGGVAGKIGTLVKFPVNKPLDLSTYTDCGPNASTQRYFLNAVVNHEGSPAGGHYYSYCRCAAADKWIRCDDESQTLMPASAVCTPSAYLLFYLAEKLVTPAKADQ</sequence>
<dbReference type="InterPro" id="IPR036873">
    <property type="entry name" value="Rhodanese-like_dom_sf"/>
</dbReference>
<feature type="compositionally biased region" description="Polar residues" evidence="4">
    <location>
        <begin position="517"/>
        <end position="526"/>
    </location>
</feature>
<dbReference type="Gene3D" id="1.20.58.80">
    <property type="entry name" value="Phosphotransferase system, lactose/cellobiose-type IIA subunit"/>
    <property type="match status" value="1"/>
</dbReference>
<dbReference type="PANTHER" id="PTHR21646">
    <property type="entry name" value="UBIQUITIN CARBOXYL-TERMINAL HYDROLASE"/>
    <property type="match status" value="1"/>
</dbReference>
<dbReference type="GO" id="GO:0006508">
    <property type="term" value="P:proteolysis"/>
    <property type="evidence" value="ECO:0007669"/>
    <property type="project" value="UniProtKB-KW"/>
</dbReference>
<keyword evidence="3" id="KW-0833">Ubl conjugation pathway</keyword>
<evidence type="ECO:0000256" key="2">
    <source>
        <dbReference type="ARBA" id="ARBA00009085"/>
    </source>
</evidence>
<feature type="region of interest" description="Disordered" evidence="4">
    <location>
        <begin position="509"/>
        <end position="528"/>
    </location>
</feature>
<dbReference type="Gene3D" id="3.40.250.10">
    <property type="entry name" value="Rhodanese-like domain"/>
    <property type="match status" value="1"/>
</dbReference>
<feature type="region of interest" description="Disordered" evidence="4">
    <location>
        <begin position="376"/>
        <end position="487"/>
    </location>
</feature>
<organism evidence="6 7">
    <name type="scientific">Trichuris muris</name>
    <name type="common">Mouse whipworm</name>
    <dbReference type="NCBI Taxonomy" id="70415"/>
    <lineage>
        <taxon>Eukaryota</taxon>
        <taxon>Metazoa</taxon>
        <taxon>Ecdysozoa</taxon>
        <taxon>Nematoda</taxon>
        <taxon>Enoplea</taxon>
        <taxon>Dorylaimia</taxon>
        <taxon>Trichinellida</taxon>
        <taxon>Trichuridae</taxon>
        <taxon>Trichuris</taxon>
    </lineage>
</organism>
<dbReference type="InterPro" id="IPR001394">
    <property type="entry name" value="Peptidase_C19_UCH"/>
</dbReference>
<evidence type="ECO:0000259" key="5">
    <source>
        <dbReference type="PROSITE" id="PS50235"/>
    </source>
</evidence>
<keyword evidence="3" id="KW-0788">Thiol protease</keyword>
<dbReference type="Proteomes" id="UP000046395">
    <property type="component" value="Unassembled WGS sequence"/>
</dbReference>
<dbReference type="CDD" id="cd02674">
    <property type="entry name" value="Peptidase_C19R"/>
    <property type="match status" value="1"/>
</dbReference>
<dbReference type="EC" id="3.4.19.12" evidence="3"/>
<dbReference type="InterPro" id="IPR018200">
    <property type="entry name" value="USP_CS"/>
</dbReference>
<accession>A0A5S6QDD7</accession>
<dbReference type="SUPFAM" id="SSF52821">
    <property type="entry name" value="Rhodanese/Cell cycle control phosphatase"/>
    <property type="match status" value="1"/>
</dbReference>
<dbReference type="Pfam" id="PF00443">
    <property type="entry name" value="UCH"/>
    <property type="match status" value="1"/>
</dbReference>
<dbReference type="GO" id="GO:0016579">
    <property type="term" value="P:protein deubiquitination"/>
    <property type="evidence" value="ECO:0007669"/>
    <property type="project" value="InterPro"/>
</dbReference>
<dbReference type="GO" id="GO:0004843">
    <property type="term" value="F:cysteine-type deubiquitinase activity"/>
    <property type="evidence" value="ECO:0007669"/>
    <property type="project" value="UniProtKB-UniRule"/>
</dbReference>
<name>A0A5S6QDD7_TRIMR</name>
<dbReference type="PROSITE" id="PS50235">
    <property type="entry name" value="USP_3"/>
    <property type="match status" value="1"/>
</dbReference>
<reference evidence="7" key="1">
    <citation type="submission" date="2019-12" db="UniProtKB">
        <authorList>
            <consortium name="WormBaseParasite"/>
        </authorList>
    </citation>
    <scope>IDENTIFICATION</scope>
</reference>
<dbReference type="InterPro" id="IPR038765">
    <property type="entry name" value="Papain-like_cys_pep_sf"/>
</dbReference>
<comment type="similarity">
    <text evidence="2 3">Belongs to the peptidase C19 family.</text>
</comment>
<evidence type="ECO:0000256" key="4">
    <source>
        <dbReference type="SAM" id="MobiDB-lite"/>
    </source>
</evidence>
<evidence type="ECO:0000256" key="3">
    <source>
        <dbReference type="RuleBase" id="RU366025"/>
    </source>
</evidence>
<dbReference type="WBParaSite" id="TMUE_1000005090.1">
    <property type="protein sequence ID" value="TMUE_1000005090.1"/>
    <property type="gene ID" value="WBGene00290474"/>
</dbReference>
<keyword evidence="3" id="KW-0645">Protease</keyword>
<dbReference type="InterPro" id="IPR015063">
    <property type="entry name" value="USP8_dimer"/>
</dbReference>
<feature type="domain" description="USP" evidence="5">
    <location>
        <begin position="586"/>
        <end position="919"/>
    </location>
</feature>
<proteinExistence type="inferred from homology"/>
<dbReference type="PROSITE" id="PS00972">
    <property type="entry name" value="USP_1"/>
    <property type="match status" value="1"/>
</dbReference>
<dbReference type="Pfam" id="PF08969">
    <property type="entry name" value="USP8_dimer"/>
    <property type="match status" value="1"/>
</dbReference>
<comment type="catalytic activity">
    <reaction evidence="1 3">
        <text>Thiol-dependent hydrolysis of ester, thioester, amide, peptide and isopeptide bonds formed by the C-terminal Gly of ubiquitin (a 76-residue protein attached to proteins as an intracellular targeting signal).</text>
        <dbReference type="EC" id="3.4.19.12"/>
    </reaction>
</comment>
<feature type="compositionally biased region" description="Polar residues" evidence="4">
    <location>
        <begin position="440"/>
        <end position="473"/>
    </location>
</feature>
<dbReference type="PROSITE" id="PS00973">
    <property type="entry name" value="USP_2"/>
    <property type="match status" value="1"/>
</dbReference>
<dbReference type="Gene3D" id="3.90.70.10">
    <property type="entry name" value="Cysteine proteinases"/>
    <property type="match status" value="1"/>
</dbReference>
<dbReference type="InterPro" id="IPR050185">
    <property type="entry name" value="Ub_carboxyl-term_hydrolase"/>
</dbReference>
<keyword evidence="6" id="KW-1185">Reference proteome</keyword>
<dbReference type="InterPro" id="IPR028889">
    <property type="entry name" value="USP"/>
</dbReference>
<dbReference type="AlphaFoldDB" id="A0A5S6QDD7"/>
<dbReference type="STRING" id="70415.A0A5S6QDD7"/>
<dbReference type="SUPFAM" id="SSF140856">
    <property type="entry name" value="USP8 N-terminal domain-like"/>
    <property type="match status" value="1"/>
</dbReference>
<evidence type="ECO:0000256" key="1">
    <source>
        <dbReference type="ARBA" id="ARBA00000707"/>
    </source>
</evidence>
<dbReference type="SUPFAM" id="SSF54001">
    <property type="entry name" value="Cysteine proteinases"/>
    <property type="match status" value="1"/>
</dbReference>
<keyword evidence="3" id="KW-0378">Hydrolase</keyword>
<evidence type="ECO:0000313" key="6">
    <source>
        <dbReference type="Proteomes" id="UP000046395"/>
    </source>
</evidence>
<protein>
    <recommendedName>
        <fullName evidence="3">Ubiquitin carboxyl-terminal hydrolase</fullName>
        <ecNumber evidence="3">3.4.19.12</ecNumber>
    </recommendedName>
</protein>